<dbReference type="PANTHER" id="PTHR47691">
    <property type="entry name" value="REGULATOR-RELATED"/>
    <property type="match status" value="1"/>
</dbReference>
<protein>
    <submittedName>
        <fullName evidence="1">Uncharacterized protein</fullName>
    </submittedName>
</protein>
<dbReference type="InterPro" id="IPR027417">
    <property type="entry name" value="P-loop_NTPase"/>
</dbReference>
<dbReference type="GO" id="GO:0043531">
    <property type="term" value="F:ADP binding"/>
    <property type="evidence" value="ECO:0007669"/>
    <property type="project" value="InterPro"/>
</dbReference>
<comment type="caution">
    <text evidence="1">The sequence shown here is derived from an EMBL/GenBank/DDBJ whole genome shotgun (WGS) entry which is preliminary data.</text>
</comment>
<dbReference type="EMBL" id="BLPF01000002">
    <property type="protein sequence ID" value="GFJ82054.1"/>
    <property type="molecule type" value="Genomic_DNA"/>
</dbReference>
<organism evidence="1 2">
    <name type="scientific">Phytohabitans houttuyneae</name>
    <dbReference type="NCBI Taxonomy" id="1076126"/>
    <lineage>
        <taxon>Bacteria</taxon>
        <taxon>Bacillati</taxon>
        <taxon>Actinomycetota</taxon>
        <taxon>Actinomycetes</taxon>
        <taxon>Micromonosporales</taxon>
        <taxon>Micromonosporaceae</taxon>
    </lineage>
</organism>
<dbReference type="AlphaFoldDB" id="A0A6V8KE31"/>
<evidence type="ECO:0000313" key="1">
    <source>
        <dbReference type="EMBL" id="GFJ82054.1"/>
    </source>
</evidence>
<dbReference type="PANTHER" id="PTHR47691:SF3">
    <property type="entry name" value="HTH-TYPE TRANSCRIPTIONAL REGULATOR RV0890C-RELATED"/>
    <property type="match status" value="1"/>
</dbReference>
<name>A0A6V8KE31_9ACTN</name>
<dbReference type="RefSeq" id="WP_173062063.1">
    <property type="nucleotide sequence ID" value="NZ_BLPF01000002.1"/>
</dbReference>
<reference evidence="1 2" key="2">
    <citation type="submission" date="2020-03" db="EMBL/GenBank/DDBJ databases">
        <authorList>
            <person name="Ichikawa N."/>
            <person name="Kimura A."/>
            <person name="Kitahashi Y."/>
            <person name="Uohara A."/>
        </authorList>
    </citation>
    <scope>NUCLEOTIDE SEQUENCE [LARGE SCALE GENOMIC DNA]</scope>
    <source>
        <strain evidence="1 2">NBRC 108639</strain>
    </source>
</reference>
<keyword evidence="2" id="KW-1185">Reference proteome</keyword>
<sequence>MIDDPLLQAVAAAVVGKAVDALTESAAAVLRRLRGRAAADPATAGVLRLADVDPEALAALRAVLRTAAAADPELADAMTVLARQLPVPRQLPPATTVWVNRDSQLQALKRVAARAPRCRAVAVLHGPAGVGKTALAVRAAQALPWAADGDLYVDLRGRAVGGSLPPSVALARLLRSLGVPDERVPPDADERVALWRSLTASRKLTVVLDDAGSAEQVEPLLPAAATCVVLVTSRAPLADLVAAGAYPVLVGPLDQDASAMLLAAICGQRRLTAEPAAVADLVKACAGMPLPLAITAAHLASHPDQAVAAAAGQLNNAPATPPTLADAARLDCGGLALMSAIDAAYSGLPAPAQRLFQAMLSHPGPDFTARTAGAGLAVAQDATAAPLAILVHARLLQQPAPGRYGYPALVREFGRDLPTDPAGRDQTLRRIVLGYLADVRAADRILTPTSGTPPTSPTMSPAFHHTNSTAGGLRWPGWRPRGSTWSMWSRPPRRTYLSWPSRCRTGCGPCFTCAATITRVNGLTYSPSAARSGSTTPATWRRP</sequence>
<dbReference type="Proteomes" id="UP000482800">
    <property type="component" value="Unassembled WGS sequence"/>
</dbReference>
<proteinExistence type="predicted"/>
<reference evidence="1 2" key="1">
    <citation type="submission" date="2020-03" db="EMBL/GenBank/DDBJ databases">
        <title>Whole genome shotgun sequence of Phytohabitans houttuyneae NBRC 108639.</title>
        <authorList>
            <person name="Komaki H."/>
            <person name="Tamura T."/>
        </authorList>
    </citation>
    <scope>NUCLEOTIDE SEQUENCE [LARGE SCALE GENOMIC DNA]</scope>
    <source>
        <strain evidence="1 2">NBRC 108639</strain>
    </source>
</reference>
<dbReference type="SUPFAM" id="SSF52540">
    <property type="entry name" value="P-loop containing nucleoside triphosphate hydrolases"/>
    <property type="match status" value="1"/>
</dbReference>
<gene>
    <name evidence="1" type="ORF">Phou_062340</name>
</gene>
<evidence type="ECO:0000313" key="2">
    <source>
        <dbReference type="Proteomes" id="UP000482800"/>
    </source>
</evidence>
<dbReference type="Gene3D" id="3.40.50.300">
    <property type="entry name" value="P-loop containing nucleotide triphosphate hydrolases"/>
    <property type="match status" value="1"/>
</dbReference>
<accession>A0A6V8KE31</accession>
<dbReference type="PRINTS" id="PR00364">
    <property type="entry name" value="DISEASERSIST"/>
</dbReference>